<feature type="non-terminal residue" evidence="5">
    <location>
        <position position="1"/>
    </location>
</feature>
<dbReference type="Proteomes" id="UP000633448">
    <property type="component" value="Unassembled WGS sequence"/>
</dbReference>
<keyword evidence="3" id="KW-0964">Secreted</keyword>
<dbReference type="OrthoDB" id="9902088at2759"/>
<organism evidence="5 6">
    <name type="scientific">Pitta sordida</name>
    <name type="common">Hooded pitta</name>
    <dbReference type="NCBI Taxonomy" id="9163"/>
    <lineage>
        <taxon>Eukaryota</taxon>
        <taxon>Metazoa</taxon>
        <taxon>Chordata</taxon>
        <taxon>Craniata</taxon>
        <taxon>Vertebrata</taxon>
        <taxon>Euteleostomi</taxon>
        <taxon>Archelosauria</taxon>
        <taxon>Archosauria</taxon>
        <taxon>Dinosauria</taxon>
        <taxon>Saurischia</taxon>
        <taxon>Theropoda</taxon>
        <taxon>Coelurosauria</taxon>
        <taxon>Aves</taxon>
        <taxon>Neognathae</taxon>
        <taxon>Neoaves</taxon>
        <taxon>Telluraves</taxon>
        <taxon>Australaves</taxon>
        <taxon>Passeriformes</taxon>
        <taxon>Pittidae</taxon>
        <taxon>Pitta</taxon>
    </lineage>
</organism>
<feature type="non-terminal residue" evidence="5">
    <location>
        <position position="205"/>
    </location>
</feature>
<dbReference type="Gene3D" id="1.20.1250.10">
    <property type="match status" value="1"/>
</dbReference>
<sequence length="205" mass="22695">PQCPPSPSSSSSAVTKGLLILWAVPGQEGRPLKPPTVQQTQSLVKLMADDAQELFKFYKNDQFQGIHNILPTKKPPKWLQGSCGLKKLWEPMTHMDQALHSLIQHQHNLNPPDAEILRRLTNTHRNVRGLLSNLAGLFPALSTRPRLPPSPSPAGPAGIFQQKLQGFHILGSYARFMAKCSGQLEGRSSRQRQRSHWGSGKPAHS</sequence>
<dbReference type="GO" id="GO:0005615">
    <property type="term" value="C:extracellular space"/>
    <property type="evidence" value="ECO:0007669"/>
    <property type="project" value="UniProtKB-KW"/>
</dbReference>
<accession>A0A851FBH6</accession>
<evidence type="ECO:0000256" key="3">
    <source>
        <dbReference type="ARBA" id="ARBA00022525"/>
    </source>
</evidence>
<reference evidence="5" key="1">
    <citation type="submission" date="2019-10" db="EMBL/GenBank/DDBJ databases">
        <title>Bird 10,000 Genomes (B10K) Project - Family phase.</title>
        <authorList>
            <person name="Zhang G."/>
        </authorList>
    </citation>
    <scope>NUCLEOTIDE SEQUENCE</scope>
    <source>
        <strain evidence="5">B10K-DU-002-53</strain>
        <tissue evidence="5">Muscle</tissue>
    </source>
</reference>
<keyword evidence="6" id="KW-1185">Reference proteome</keyword>
<protein>
    <submittedName>
        <fullName evidence="5">CTF1 protein</fullName>
    </submittedName>
</protein>
<evidence type="ECO:0000313" key="5">
    <source>
        <dbReference type="EMBL" id="NWI90340.1"/>
    </source>
</evidence>
<evidence type="ECO:0000256" key="4">
    <source>
        <dbReference type="SAM" id="MobiDB-lite"/>
    </source>
</evidence>
<comment type="caution">
    <text evidence="5">The sequence shown here is derived from an EMBL/GenBank/DDBJ whole genome shotgun (WGS) entry which is preliminary data.</text>
</comment>
<dbReference type="GO" id="GO:0005125">
    <property type="term" value="F:cytokine activity"/>
    <property type="evidence" value="ECO:0007669"/>
    <property type="project" value="UniProtKB-KW"/>
</dbReference>
<evidence type="ECO:0000256" key="1">
    <source>
        <dbReference type="ARBA" id="ARBA00004613"/>
    </source>
</evidence>
<keyword evidence="2" id="KW-0202">Cytokine</keyword>
<dbReference type="InterPro" id="IPR009079">
    <property type="entry name" value="4_helix_cytokine-like_core"/>
</dbReference>
<feature type="region of interest" description="Disordered" evidence="4">
    <location>
        <begin position="184"/>
        <end position="205"/>
    </location>
</feature>
<dbReference type="AlphaFoldDB" id="A0A851FBH6"/>
<dbReference type="Pfam" id="PF01291">
    <property type="entry name" value="LIF_OSM"/>
    <property type="match status" value="1"/>
</dbReference>
<evidence type="ECO:0000313" key="6">
    <source>
        <dbReference type="Proteomes" id="UP000633448"/>
    </source>
</evidence>
<name>A0A851FBH6_PITSO</name>
<proteinExistence type="predicted"/>
<dbReference type="InterPro" id="IPR001581">
    <property type="entry name" value="Leukemia_IF/oncostatin"/>
</dbReference>
<dbReference type="EMBL" id="WEKX01012948">
    <property type="protein sequence ID" value="NWI90340.1"/>
    <property type="molecule type" value="Genomic_DNA"/>
</dbReference>
<evidence type="ECO:0000256" key="2">
    <source>
        <dbReference type="ARBA" id="ARBA00022514"/>
    </source>
</evidence>
<comment type="subcellular location">
    <subcellularLocation>
        <location evidence="1">Secreted</location>
    </subcellularLocation>
</comment>
<gene>
    <name evidence="5" type="primary">Ctf1</name>
    <name evidence="5" type="ORF">PITSOR_R15114</name>
</gene>
<dbReference type="SUPFAM" id="SSF47266">
    <property type="entry name" value="4-helical cytokines"/>
    <property type="match status" value="1"/>
</dbReference>
<dbReference type="GO" id="GO:0006955">
    <property type="term" value="P:immune response"/>
    <property type="evidence" value="ECO:0007669"/>
    <property type="project" value="InterPro"/>
</dbReference>